<dbReference type="AlphaFoldDB" id="A0A0L0SHW5"/>
<organism evidence="8 9">
    <name type="scientific">Allomyces macrogynus (strain ATCC 38327)</name>
    <name type="common">Allomyces javanicus var. macrogynus</name>
    <dbReference type="NCBI Taxonomy" id="578462"/>
    <lineage>
        <taxon>Eukaryota</taxon>
        <taxon>Fungi</taxon>
        <taxon>Fungi incertae sedis</taxon>
        <taxon>Blastocladiomycota</taxon>
        <taxon>Blastocladiomycetes</taxon>
        <taxon>Blastocladiales</taxon>
        <taxon>Blastocladiaceae</taxon>
        <taxon>Allomyces</taxon>
    </lineage>
</organism>
<dbReference type="InterPro" id="IPR000277">
    <property type="entry name" value="Cys/Met-Metab_PyrdxlP-dep_enz"/>
</dbReference>
<dbReference type="GO" id="GO:0005737">
    <property type="term" value="C:cytoplasm"/>
    <property type="evidence" value="ECO:0007669"/>
    <property type="project" value="TreeGrafter"/>
</dbReference>
<dbReference type="VEuPathDB" id="FungiDB:AMAG_07300"/>
<protein>
    <recommendedName>
        <fullName evidence="2">cysteine-S-conjugate beta-lyase</fullName>
        <ecNumber evidence="2">4.4.1.13</ecNumber>
    </recommendedName>
</protein>
<accession>A0A0L0SHW5</accession>
<evidence type="ECO:0000256" key="2">
    <source>
        <dbReference type="ARBA" id="ARBA00012224"/>
    </source>
</evidence>
<keyword evidence="9" id="KW-1185">Reference proteome</keyword>
<sequence>MPSSALTAAQHRKNPASIRLATQAVAAPRDPCDPYRASSTPLYQSATFHALDVVRGFATAPGATEAFDYARSGNPTRRVLEKHIQQLTGGASVAAVNSGMAALDVVVRLTRPGDHVVTGLDLYGGTHRLLGLLAEHTGVVIHRVDTADTAAVARVLKACAEGTCTHTTLPASPVSADPDAEDAKSVADALACARALPMNDNAHPRNRLRLVLLESPTNPRMHVVDVRAVAKCAHALHPRALVVVDNTMLSPVRCRPLLLDREDAGFPDQEADDDVDDEDSDDESEADDEEDLPPTDEPAWDPYHPSSAADLEIHSGTKFLSGHHDATAGVICSRTPSLGAQIARLVNAFGCALAPFECFLVARGLKTLALRMNQAESSALALARTLASCPGVTKVHYPGLGQDARQRARLAAHAPVGHGGAVLAFETGDVTVSERVCTALKRFATTVSFGCVDSLVSMPCRMSHASIPQSARQAAALPEDLIRVSVGIEDTRDLVRDVRRALRKAGLFEVAEVPEVVQSKQEEEVSDEVDTDEADCASVSSRDSSETLVPLGDEEVEEEESKVEARRSAGGHELVKPLLIAQPPRVCPGAGRRELAPSIVEELRPSYCGA</sequence>
<name>A0A0L0SHW5_ALLM3</name>
<dbReference type="Gene3D" id="3.40.640.10">
    <property type="entry name" value="Type I PLP-dependent aspartate aminotransferase-like (Major domain)"/>
    <property type="match status" value="1"/>
</dbReference>
<dbReference type="GO" id="GO:0009086">
    <property type="term" value="P:methionine biosynthetic process"/>
    <property type="evidence" value="ECO:0007669"/>
    <property type="project" value="UniProtKB-KW"/>
</dbReference>
<evidence type="ECO:0000256" key="1">
    <source>
        <dbReference type="ARBA" id="ARBA00001933"/>
    </source>
</evidence>
<dbReference type="PANTHER" id="PTHR11808">
    <property type="entry name" value="TRANS-SULFURATION ENZYME FAMILY MEMBER"/>
    <property type="match status" value="1"/>
</dbReference>
<comment type="cofactor">
    <cofactor evidence="1">
        <name>pyridoxal 5'-phosphate</name>
        <dbReference type="ChEBI" id="CHEBI:597326"/>
    </cofactor>
</comment>
<dbReference type="PROSITE" id="PS00868">
    <property type="entry name" value="CYS_MET_METAB_PP"/>
    <property type="match status" value="1"/>
</dbReference>
<dbReference type="InterPro" id="IPR015421">
    <property type="entry name" value="PyrdxlP-dep_Trfase_major"/>
</dbReference>
<dbReference type="GO" id="GO:0030170">
    <property type="term" value="F:pyridoxal phosphate binding"/>
    <property type="evidence" value="ECO:0007669"/>
    <property type="project" value="InterPro"/>
</dbReference>
<evidence type="ECO:0000313" key="9">
    <source>
        <dbReference type="Proteomes" id="UP000054350"/>
    </source>
</evidence>
<dbReference type="Proteomes" id="UP000054350">
    <property type="component" value="Unassembled WGS sequence"/>
</dbReference>
<keyword evidence="5" id="KW-0486">Methionine biosynthesis</keyword>
<dbReference type="GO" id="GO:0019346">
    <property type="term" value="P:transsulfuration"/>
    <property type="evidence" value="ECO:0007669"/>
    <property type="project" value="InterPro"/>
</dbReference>
<keyword evidence="4" id="KW-0663">Pyridoxal phosphate</keyword>
<dbReference type="eggNOG" id="KOG0053">
    <property type="taxonomic scope" value="Eukaryota"/>
</dbReference>
<reference evidence="9" key="2">
    <citation type="submission" date="2009-11" db="EMBL/GenBank/DDBJ databases">
        <title>The Genome Sequence of Allomyces macrogynus strain ATCC 38327.</title>
        <authorList>
            <consortium name="The Broad Institute Genome Sequencing Platform"/>
            <person name="Russ C."/>
            <person name="Cuomo C."/>
            <person name="Shea T."/>
            <person name="Young S.K."/>
            <person name="Zeng Q."/>
            <person name="Koehrsen M."/>
            <person name="Haas B."/>
            <person name="Borodovsky M."/>
            <person name="Guigo R."/>
            <person name="Alvarado L."/>
            <person name="Berlin A."/>
            <person name="Borenstein D."/>
            <person name="Chen Z."/>
            <person name="Engels R."/>
            <person name="Freedman E."/>
            <person name="Gellesch M."/>
            <person name="Goldberg J."/>
            <person name="Griggs A."/>
            <person name="Gujja S."/>
            <person name="Heiman D."/>
            <person name="Hepburn T."/>
            <person name="Howarth C."/>
            <person name="Jen D."/>
            <person name="Larson L."/>
            <person name="Lewis B."/>
            <person name="Mehta T."/>
            <person name="Park D."/>
            <person name="Pearson M."/>
            <person name="Roberts A."/>
            <person name="Saif S."/>
            <person name="Shenoy N."/>
            <person name="Sisk P."/>
            <person name="Stolte C."/>
            <person name="Sykes S."/>
            <person name="Walk T."/>
            <person name="White J."/>
            <person name="Yandava C."/>
            <person name="Burger G."/>
            <person name="Gray M.W."/>
            <person name="Holland P.W.H."/>
            <person name="King N."/>
            <person name="Lang F.B.F."/>
            <person name="Roger A.J."/>
            <person name="Ruiz-Trillo I."/>
            <person name="Lander E."/>
            <person name="Nusbaum C."/>
        </authorList>
    </citation>
    <scope>NUCLEOTIDE SEQUENCE [LARGE SCALE GENOMIC DNA]</scope>
    <source>
        <strain evidence="9">ATCC 38327</strain>
    </source>
</reference>
<dbReference type="Pfam" id="PF01053">
    <property type="entry name" value="Cys_Met_Meta_PP"/>
    <property type="match status" value="3"/>
</dbReference>
<feature type="region of interest" description="Disordered" evidence="7">
    <location>
        <begin position="261"/>
        <end position="307"/>
    </location>
</feature>
<feature type="compositionally biased region" description="Acidic residues" evidence="7">
    <location>
        <begin position="269"/>
        <end position="294"/>
    </location>
</feature>
<evidence type="ECO:0000256" key="4">
    <source>
        <dbReference type="ARBA" id="ARBA00022898"/>
    </source>
</evidence>
<dbReference type="STRING" id="578462.A0A0L0SHW5"/>
<keyword evidence="3" id="KW-0028">Amino-acid biosynthesis</keyword>
<dbReference type="EC" id="4.4.1.13" evidence="2"/>
<feature type="compositionally biased region" description="Acidic residues" evidence="7">
    <location>
        <begin position="524"/>
        <end position="535"/>
    </location>
</feature>
<evidence type="ECO:0000256" key="5">
    <source>
        <dbReference type="ARBA" id="ARBA00023167"/>
    </source>
</evidence>
<feature type="compositionally biased region" description="Acidic residues" evidence="7">
    <location>
        <begin position="552"/>
        <end position="561"/>
    </location>
</feature>
<dbReference type="InterPro" id="IPR054542">
    <property type="entry name" value="Cys_met_metab_PP"/>
</dbReference>
<dbReference type="InterPro" id="IPR015422">
    <property type="entry name" value="PyrdxlP-dep_Trfase_small"/>
</dbReference>
<proteinExistence type="predicted"/>
<evidence type="ECO:0000256" key="6">
    <source>
        <dbReference type="ARBA" id="ARBA00023239"/>
    </source>
</evidence>
<feature type="region of interest" description="Disordered" evidence="7">
    <location>
        <begin position="519"/>
        <end position="569"/>
    </location>
</feature>
<evidence type="ECO:0000256" key="7">
    <source>
        <dbReference type="SAM" id="MobiDB-lite"/>
    </source>
</evidence>
<dbReference type="GO" id="GO:0047804">
    <property type="term" value="F:cysteine-S-conjugate beta-lyase activity"/>
    <property type="evidence" value="ECO:0007669"/>
    <property type="project" value="UniProtKB-EC"/>
</dbReference>
<dbReference type="OrthoDB" id="2545919at2759"/>
<evidence type="ECO:0000256" key="3">
    <source>
        <dbReference type="ARBA" id="ARBA00022605"/>
    </source>
</evidence>
<keyword evidence="6" id="KW-0456">Lyase</keyword>
<dbReference type="SUPFAM" id="SSF53383">
    <property type="entry name" value="PLP-dependent transferases"/>
    <property type="match status" value="1"/>
</dbReference>
<gene>
    <name evidence="8" type="ORF">AMAG_07300</name>
</gene>
<dbReference type="Gene3D" id="3.90.1150.10">
    <property type="entry name" value="Aspartate Aminotransferase, domain 1"/>
    <property type="match status" value="1"/>
</dbReference>
<evidence type="ECO:0000313" key="8">
    <source>
        <dbReference type="EMBL" id="KNE62042.1"/>
    </source>
</evidence>
<dbReference type="InterPro" id="IPR015424">
    <property type="entry name" value="PyrdxlP-dep_Trfase"/>
</dbReference>
<reference evidence="8 9" key="1">
    <citation type="submission" date="2009-11" db="EMBL/GenBank/DDBJ databases">
        <title>Annotation of Allomyces macrogynus ATCC 38327.</title>
        <authorList>
            <consortium name="The Broad Institute Genome Sequencing Platform"/>
            <person name="Russ C."/>
            <person name="Cuomo C."/>
            <person name="Burger G."/>
            <person name="Gray M.W."/>
            <person name="Holland P.W.H."/>
            <person name="King N."/>
            <person name="Lang F.B.F."/>
            <person name="Roger A.J."/>
            <person name="Ruiz-Trillo I."/>
            <person name="Young S.K."/>
            <person name="Zeng Q."/>
            <person name="Gargeya S."/>
            <person name="Fitzgerald M."/>
            <person name="Haas B."/>
            <person name="Abouelleil A."/>
            <person name="Alvarado L."/>
            <person name="Arachchi H.M."/>
            <person name="Berlin A."/>
            <person name="Chapman S.B."/>
            <person name="Gearin G."/>
            <person name="Goldberg J."/>
            <person name="Griggs A."/>
            <person name="Gujja S."/>
            <person name="Hansen M."/>
            <person name="Heiman D."/>
            <person name="Howarth C."/>
            <person name="Larimer J."/>
            <person name="Lui A."/>
            <person name="MacDonald P.J.P."/>
            <person name="McCowen C."/>
            <person name="Montmayeur A."/>
            <person name="Murphy C."/>
            <person name="Neiman D."/>
            <person name="Pearson M."/>
            <person name="Priest M."/>
            <person name="Roberts A."/>
            <person name="Saif S."/>
            <person name="Shea T."/>
            <person name="Sisk P."/>
            <person name="Stolte C."/>
            <person name="Sykes S."/>
            <person name="Wortman J."/>
            <person name="Nusbaum C."/>
            <person name="Birren B."/>
        </authorList>
    </citation>
    <scope>NUCLEOTIDE SEQUENCE [LARGE SCALE GENOMIC DNA]</scope>
    <source>
        <strain evidence="8 9">ATCC 38327</strain>
    </source>
</reference>
<dbReference type="EMBL" id="GG745339">
    <property type="protein sequence ID" value="KNE62042.1"/>
    <property type="molecule type" value="Genomic_DNA"/>
</dbReference>
<dbReference type="PANTHER" id="PTHR11808:SF50">
    <property type="entry name" value="CYSTATHIONINE BETA-LYASE"/>
    <property type="match status" value="1"/>
</dbReference>